<dbReference type="AlphaFoldDB" id="A0A0E9PF62"/>
<reference evidence="1" key="2">
    <citation type="journal article" date="2015" name="Fish Shellfish Immunol.">
        <title>Early steps in the European eel (Anguilla anguilla)-Vibrio vulnificus interaction in the gills: Role of the RtxA13 toxin.</title>
        <authorList>
            <person name="Callol A."/>
            <person name="Pajuelo D."/>
            <person name="Ebbesson L."/>
            <person name="Teles M."/>
            <person name="MacKenzie S."/>
            <person name="Amaro C."/>
        </authorList>
    </citation>
    <scope>NUCLEOTIDE SEQUENCE</scope>
</reference>
<proteinExistence type="predicted"/>
<dbReference type="EMBL" id="GBXM01106089">
    <property type="protein sequence ID" value="JAH02488.1"/>
    <property type="molecule type" value="Transcribed_RNA"/>
</dbReference>
<evidence type="ECO:0000313" key="1">
    <source>
        <dbReference type="EMBL" id="JAH02488.1"/>
    </source>
</evidence>
<accession>A0A0E9PF62</accession>
<organism evidence="1">
    <name type="scientific">Anguilla anguilla</name>
    <name type="common">European freshwater eel</name>
    <name type="synonym">Muraena anguilla</name>
    <dbReference type="NCBI Taxonomy" id="7936"/>
    <lineage>
        <taxon>Eukaryota</taxon>
        <taxon>Metazoa</taxon>
        <taxon>Chordata</taxon>
        <taxon>Craniata</taxon>
        <taxon>Vertebrata</taxon>
        <taxon>Euteleostomi</taxon>
        <taxon>Actinopterygii</taxon>
        <taxon>Neopterygii</taxon>
        <taxon>Teleostei</taxon>
        <taxon>Anguilliformes</taxon>
        <taxon>Anguillidae</taxon>
        <taxon>Anguilla</taxon>
    </lineage>
</organism>
<name>A0A0E9PF62_ANGAN</name>
<reference evidence="1" key="1">
    <citation type="submission" date="2014-11" db="EMBL/GenBank/DDBJ databases">
        <authorList>
            <person name="Amaro Gonzalez C."/>
        </authorList>
    </citation>
    <scope>NUCLEOTIDE SEQUENCE</scope>
</reference>
<sequence length="46" mass="5388">MQTYTHHIHTLYLSVYILEDQGKPTYINCKKGKDPTHFAHMHSACK</sequence>
<protein>
    <submittedName>
        <fullName evidence="1">Uncharacterized protein</fullName>
    </submittedName>
</protein>